<keyword evidence="3" id="KW-0732">Signal</keyword>
<feature type="region of interest" description="Disordered" evidence="1">
    <location>
        <begin position="168"/>
        <end position="188"/>
    </location>
</feature>
<evidence type="ECO:0000313" key="5">
    <source>
        <dbReference type="Proteomes" id="UP001381693"/>
    </source>
</evidence>
<keyword evidence="2" id="KW-1133">Transmembrane helix</keyword>
<evidence type="ECO:0000313" key="4">
    <source>
        <dbReference type="EMBL" id="KAK7006080.1"/>
    </source>
</evidence>
<feature type="signal peptide" evidence="3">
    <location>
        <begin position="1"/>
        <end position="19"/>
    </location>
</feature>
<keyword evidence="2" id="KW-0812">Transmembrane</keyword>
<dbReference type="EMBL" id="JAXCGZ010023718">
    <property type="protein sequence ID" value="KAK7006080.1"/>
    <property type="molecule type" value="Genomic_DNA"/>
</dbReference>
<accession>A0AAN8ZNG1</accession>
<gene>
    <name evidence="4" type="ORF">SK128_027702</name>
</gene>
<keyword evidence="5" id="KW-1185">Reference proteome</keyword>
<feature type="transmembrane region" description="Helical" evidence="2">
    <location>
        <begin position="501"/>
        <end position="521"/>
    </location>
</feature>
<feature type="non-terminal residue" evidence="4">
    <location>
        <position position="1"/>
    </location>
</feature>
<feature type="chain" id="PRO_5042880995" evidence="3">
    <location>
        <begin position="20"/>
        <end position="648"/>
    </location>
</feature>
<sequence>VMVASLSLTLILVSTISQAASVNGPESSTTSHESLTPMENLQRLKNSIVTVLENLQNSGGERFYNESDTISNNLTKFLKYFTEASAKDDKNSILKSFAITHTLNTLVKSLTSKSGNGDTGTQLLHSFLQQVPEGEDLPNTISDTLGLHRNFGKALFRIISAMKDVTNKSKKSGNMKDKSLSKKQKYSSDKLNSLDNEIDSNDIDIDSAENEEEYLDANSVFITAVKNIFAEEFGPLDFISFSTDGKEGKPSSLNETSSTVTRDGIWMMIKSTWQRILAYAESENALKNFMENTPVKIVDRIVSLGDDVNLASFLAKKLDPEFADFLSEKLNPYLGPLKDFDSFYNFTREYGLNGIVDHFSAERVGNTLSTMSRLISAYMQDAVSEDIISEYIDFISFNNSDLRSLYKAFVVNKMENNPDAESDGTSRFKRQALHDIVDSVNNPVKYNVYSAYETDVKETDEEEVNTGRDFARASGYGGSGGGGGGGCYGCGGMMQSMDPTVALGALALGTLLGLILARLLFGSRRNGKRDINDGSLSLWLSDMPDAVFPWNKGMERMKRNVNQTGQEENINVPASLRGDVWKSDPLVGEHFFDDVFEEDDIVNELNHVWGIYKNSSSPACVHSHVCHTLANSTAEDLTGKDSSMGLLM</sequence>
<dbReference type="AlphaFoldDB" id="A0AAN8ZNG1"/>
<dbReference type="Proteomes" id="UP001381693">
    <property type="component" value="Unassembled WGS sequence"/>
</dbReference>
<reference evidence="4 5" key="1">
    <citation type="submission" date="2023-11" db="EMBL/GenBank/DDBJ databases">
        <title>Halocaridina rubra genome assembly.</title>
        <authorList>
            <person name="Smith C."/>
        </authorList>
    </citation>
    <scope>NUCLEOTIDE SEQUENCE [LARGE SCALE GENOMIC DNA]</scope>
    <source>
        <strain evidence="4">EP-1</strain>
        <tissue evidence="4">Whole</tissue>
    </source>
</reference>
<evidence type="ECO:0000256" key="1">
    <source>
        <dbReference type="SAM" id="MobiDB-lite"/>
    </source>
</evidence>
<organism evidence="4 5">
    <name type="scientific">Halocaridina rubra</name>
    <name type="common">Hawaiian red shrimp</name>
    <dbReference type="NCBI Taxonomy" id="373956"/>
    <lineage>
        <taxon>Eukaryota</taxon>
        <taxon>Metazoa</taxon>
        <taxon>Ecdysozoa</taxon>
        <taxon>Arthropoda</taxon>
        <taxon>Crustacea</taxon>
        <taxon>Multicrustacea</taxon>
        <taxon>Malacostraca</taxon>
        <taxon>Eumalacostraca</taxon>
        <taxon>Eucarida</taxon>
        <taxon>Decapoda</taxon>
        <taxon>Pleocyemata</taxon>
        <taxon>Caridea</taxon>
        <taxon>Atyoidea</taxon>
        <taxon>Atyidae</taxon>
        <taxon>Halocaridina</taxon>
    </lineage>
</organism>
<keyword evidence="2" id="KW-0472">Membrane</keyword>
<evidence type="ECO:0000256" key="3">
    <source>
        <dbReference type="SAM" id="SignalP"/>
    </source>
</evidence>
<evidence type="ECO:0000256" key="2">
    <source>
        <dbReference type="SAM" id="Phobius"/>
    </source>
</evidence>
<name>A0AAN8ZNG1_HALRR</name>
<protein>
    <submittedName>
        <fullName evidence="4">Uncharacterized protein</fullName>
    </submittedName>
</protein>
<proteinExistence type="predicted"/>
<comment type="caution">
    <text evidence="4">The sequence shown here is derived from an EMBL/GenBank/DDBJ whole genome shotgun (WGS) entry which is preliminary data.</text>
</comment>